<dbReference type="CDD" id="cd00009">
    <property type="entry name" value="AAA"/>
    <property type="match status" value="1"/>
</dbReference>
<dbReference type="GeneID" id="86940881"/>
<dbReference type="SUPFAM" id="SSF48295">
    <property type="entry name" value="TrpR-like"/>
    <property type="match status" value="1"/>
</dbReference>
<dbReference type="InterPro" id="IPR038454">
    <property type="entry name" value="DnaA_N_sf"/>
</dbReference>
<dbReference type="InterPro" id="IPR003593">
    <property type="entry name" value="AAA+_ATPase"/>
</dbReference>
<comment type="function">
    <text evidence="8 10">Plays an essential role in the initiation and regulation of chromosomal replication. ATP-DnaA binds to the origin of replication (oriC) to initiate formation of the DNA replication initiation complex once per cell cycle. Binds the DnaA box (a 9 base pair repeat at the origin) and separates the double-stranded (ds)DNA. Forms a right-handed helical filament on oriC DNA; dsDNA binds to the exterior of the filament while single-stranded (ss)DNA is stabiized in the filament's interior. The ATP-DnaA-oriC complex binds and stabilizes one strand of the AT-rich DNA unwinding element (DUE), permitting loading of DNA polymerase. After initiation quickly degrades to an ADP-DnaA complex that is not apt for DNA replication. Binds acidic phospholipids.</text>
</comment>
<evidence type="ECO:0000256" key="7">
    <source>
        <dbReference type="ARBA" id="ARBA00023125"/>
    </source>
</evidence>
<evidence type="ECO:0000256" key="2">
    <source>
        <dbReference type="ARBA" id="ARBA00022490"/>
    </source>
</evidence>
<dbReference type="Gene3D" id="3.30.300.180">
    <property type="match status" value="1"/>
</dbReference>
<feature type="binding site" evidence="8">
    <location>
        <position position="167"/>
    </location>
    <ligand>
        <name>ATP</name>
        <dbReference type="ChEBI" id="CHEBI:30616"/>
    </ligand>
</feature>
<evidence type="ECO:0000313" key="15">
    <source>
        <dbReference type="Proteomes" id="UP000018466"/>
    </source>
</evidence>
<dbReference type="PANTHER" id="PTHR30050">
    <property type="entry name" value="CHROMOSOMAL REPLICATION INITIATOR PROTEIN DNAA"/>
    <property type="match status" value="1"/>
</dbReference>
<evidence type="ECO:0000256" key="8">
    <source>
        <dbReference type="HAMAP-Rule" id="MF_00377"/>
    </source>
</evidence>
<keyword evidence="3 8" id="KW-0235">DNA replication</keyword>
<comment type="caution">
    <text evidence="8">Lacks conserved residue(s) required for the propagation of feature annotation.</text>
</comment>
<evidence type="ECO:0000256" key="10">
    <source>
        <dbReference type="RuleBase" id="RU000577"/>
    </source>
</evidence>
<dbReference type="CDD" id="cd06571">
    <property type="entry name" value="Bac_DnaA_C"/>
    <property type="match status" value="1"/>
</dbReference>
<dbReference type="InterPro" id="IPR010921">
    <property type="entry name" value="Trp_repressor/repl_initiator"/>
</dbReference>
<comment type="subunit">
    <text evidence="8">Oligomerizes as a right-handed, spiral filament on DNA at oriC.</text>
</comment>
<feature type="domain" description="AAA+ ATPase" evidence="12">
    <location>
        <begin position="156"/>
        <end position="288"/>
    </location>
</feature>
<dbReference type="Pfam" id="PF00308">
    <property type="entry name" value="Bac_DnaA"/>
    <property type="match status" value="1"/>
</dbReference>
<evidence type="ECO:0000256" key="1">
    <source>
        <dbReference type="ARBA" id="ARBA00006583"/>
    </source>
</evidence>
<evidence type="ECO:0000259" key="13">
    <source>
        <dbReference type="SMART" id="SM00760"/>
    </source>
</evidence>
<evidence type="ECO:0000259" key="12">
    <source>
        <dbReference type="SMART" id="SM00382"/>
    </source>
</evidence>
<comment type="domain">
    <text evidence="8">Domain I is involved in oligomerization and binding regulators, domain II is flexibile and of varying length in different bacteria, domain III forms the AAA+ region, while domain IV binds dsDNA.</text>
</comment>
<dbReference type="SMART" id="SM00760">
    <property type="entry name" value="Bac_DnaA_C"/>
    <property type="match status" value="1"/>
</dbReference>
<sequence length="464" mass="52375">MEQNAAFQAIVNQWPDILAYIRNEFEISEISYGMWISPLKPHHLLQNSDGNIQLFVEIPEENDNLPNAGFQTFVSGRYAGIIEAAVEAVTGLSCRLAFYSAKEEQSAGNRTKPVSQQILSNAKLDPRYTFDTFVVGKNNNLAHAASLAVAENPGESYNPLFIYGGVGLGKTHLMQSIAHFVLQHNPSAKVQYVTSESFTNELIEAIRSKNNFTTTEFRDKYRYIDVLLIDDIQFIIGKDRTQEEFFHTFNALHGAKKQIIISSDKPPKELATLEDRLRSRFEWGLTVDIQPPDYETRMAILRKREELDHINVDNEVIQYIASNVRSNIRELEGSLTKIVAFGKLNHMEVNLELAQNVLRDIIDPNVKQEITPQFIIQVVAEHYGISELDLVGTKRTKELATARQVAMYLCREMTEVSLQQIGAHFGGKDHTTVLYAIKKISTEVEDNPDTSGTVTVLKKKISAQ</sequence>
<dbReference type="GO" id="GO:0005524">
    <property type="term" value="F:ATP binding"/>
    <property type="evidence" value="ECO:0007669"/>
    <property type="project" value="UniProtKB-UniRule"/>
</dbReference>
<dbReference type="InterPro" id="IPR027417">
    <property type="entry name" value="P-loop_NTPase"/>
</dbReference>
<proteinExistence type="inferred from homology"/>
<dbReference type="InterPro" id="IPR001957">
    <property type="entry name" value="Chromosome_initiator_DnaA"/>
</dbReference>
<dbReference type="PROSITE" id="PS01008">
    <property type="entry name" value="DNAA"/>
    <property type="match status" value="1"/>
</dbReference>
<dbReference type="FunFam" id="3.40.50.300:FF:000150">
    <property type="entry name" value="Chromosomal replication initiator protein DnaA"/>
    <property type="match status" value="1"/>
</dbReference>
<dbReference type="InterPro" id="IPR013159">
    <property type="entry name" value="DnaA_C"/>
</dbReference>
<dbReference type="Gene3D" id="1.10.8.60">
    <property type="match status" value="1"/>
</dbReference>
<dbReference type="NCBIfam" id="TIGR00362">
    <property type="entry name" value="DnaA"/>
    <property type="match status" value="1"/>
</dbReference>
<evidence type="ECO:0000256" key="4">
    <source>
        <dbReference type="ARBA" id="ARBA00022741"/>
    </source>
</evidence>
<dbReference type="GO" id="GO:0006275">
    <property type="term" value="P:regulation of DNA replication"/>
    <property type="evidence" value="ECO:0007669"/>
    <property type="project" value="UniProtKB-UniRule"/>
</dbReference>
<name>A0A930GRQ9_9FIRM</name>
<evidence type="ECO:0000256" key="3">
    <source>
        <dbReference type="ARBA" id="ARBA00022705"/>
    </source>
</evidence>
<feature type="binding site" evidence="8">
    <location>
        <position position="171"/>
    </location>
    <ligand>
        <name>ATP</name>
        <dbReference type="ChEBI" id="CHEBI:30616"/>
    </ligand>
</feature>
<keyword evidence="5 8" id="KW-0067">ATP-binding</keyword>
<comment type="similarity">
    <text evidence="1 8 11">Belongs to the DnaA family.</text>
</comment>
<dbReference type="Pfam" id="PF08299">
    <property type="entry name" value="Bac_DnaA_C"/>
    <property type="match status" value="1"/>
</dbReference>
<dbReference type="SMART" id="SM00382">
    <property type="entry name" value="AAA"/>
    <property type="match status" value="1"/>
</dbReference>
<feature type="region of interest" description="Domain I, interacts with DnaA modulators" evidence="8">
    <location>
        <begin position="1"/>
        <end position="105"/>
    </location>
</feature>
<accession>A0A930GRQ9</accession>
<dbReference type="AlphaFoldDB" id="A0A930GRQ9"/>
<dbReference type="GO" id="GO:0008289">
    <property type="term" value="F:lipid binding"/>
    <property type="evidence" value="ECO:0007669"/>
    <property type="project" value="UniProtKB-KW"/>
</dbReference>
<dbReference type="HAMAP" id="MF_00377">
    <property type="entry name" value="DnaA_bact"/>
    <property type="match status" value="1"/>
</dbReference>
<evidence type="ECO:0000256" key="9">
    <source>
        <dbReference type="NCBIfam" id="TIGR00362"/>
    </source>
</evidence>
<dbReference type="GO" id="GO:0005737">
    <property type="term" value="C:cytoplasm"/>
    <property type="evidence" value="ECO:0007669"/>
    <property type="project" value="UniProtKB-SubCell"/>
</dbReference>
<dbReference type="PRINTS" id="PR00051">
    <property type="entry name" value="DNAA"/>
</dbReference>
<dbReference type="EMBL" id="AGEL01000006">
    <property type="protein sequence ID" value="EHO17527.1"/>
    <property type="molecule type" value="Genomic_DNA"/>
</dbReference>
<dbReference type="GO" id="GO:0006270">
    <property type="term" value="P:DNA replication initiation"/>
    <property type="evidence" value="ECO:0007669"/>
    <property type="project" value="UniProtKB-UniRule"/>
</dbReference>
<evidence type="ECO:0000313" key="14">
    <source>
        <dbReference type="EMBL" id="EHO17527.1"/>
    </source>
</evidence>
<keyword evidence="4 8" id="KW-0547">Nucleotide-binding</keyword>
<dbReference type="RefSeq" id="WP_009532959.1">
    <property type="nucleotide sequence ID" value="NZ_CAUOLT010000047.1"/>
</dbReference>
<dbReference type="SUPFAM" id="SSF52540">
    <property type="entry name" value="P-loop containing nucleoside triphosphate hydrolases"/>
    <property type="match status" value="1"/>
</dbReference>
<comment type="subcellular location">
    <subcellularLocation>
        <location evidence="8">Cytoplasm</location>
    </subcellularLocation>
</comment>
<feature type="binding site" evidence="8">
    <location>
        <position position="170"/>
    </location>
    <ligand>
        <name>ATP</name>
        <dbReference type="ChEBI" id="CHEBI:30616"/>
    </ligand>
</feature>
<evidence type="ECO:0000256" key="5">
    <source>
        <dbReference type="ARBA" id="ARBA00022840"/>
    </source>
</evidence>
<protein>
    <recommendedName>
        <fullName evidence="8 9">Chromosomal replication initiator protein DnaA</fullName>
    </recommendedName>
</protein>
<gene>
    <name evidence="8" type="primary">dnaA</name>
    <name evidence="14" type="ORF">HMPREF9623_01126</name>
</gene>
<dbReference type="Gene3D" id="3.40.50.300">
    <property type="entry name" value="P-loop containing nucleotide triphosphate hydrolases"/>
    <property type="match status" value="1"/>
</dbReference>
<dbReference type="Proteomes" id="UP000018466">
    <property type="component" value="Unassembled WGS sequence"/>
</dbReference>
<dbReference type="InterPro" id="IPR013317">
    <property type="entry name" value="DnaA_dom"/>
</dbReference>
<keyword evidence="15" id="KW-1185">Reference proteome</keyword>
<feature type="binding site" evidence="8">
    <location>
        <position position="169"/>
    </location>
    <ligand>
        <name>ATP</name>
        <dbReference type="ChEBI" id="CHEBI:30616"/>
    </ligand>
</feature>
<dbReference type="GO" id="GO:0003688">
    <property type="term" value="F:DNA replication origin binding"/>
    <property type="evidence" value="ECO:0007669"/>
    <property type="project" value="UniProtKB-UniRule"/>
</dbReference>
<comment type="caution">
    <text evidence="14">The sequence shown here is derived from an EMBL/GenBank/DDBJ whole genome shotgun (WGS) entry which is preliminary data.</text>
</comment>
<organism evidence="14 15">
    <name type="scientific">Stomatobaculum longum</name>
    <dbReference type="NCBI Taxonomy" id="796942"/>
    <lineage>
        <taxon>Bacteria</taxon>
        <taxon>Bacillati</taxon>
        <taxon>Bacillota</taxon>
        <taxon>Clostridia</taxon>
        <taxon>Lachnospirales</taxon>
        <taxon>Lachnospiraceae</taxon>
        <taxon>Stomatobaculum</taxon>
    </lineage>
</organism>
<evidence type="ECO:0000256" key="6">
    <source>
        <dbReference type="ARBA" id="ARBA00023121"/>
    </source>
</evidence>
<feature type="domain" description="Chromosomal replication initiator DnaA C-terminal" evidence="13">
    <location>
        <begin position="371"/>
        <end position="440"/>
    </location>
</feature>
<dbReference type="PANTHER" id="PTHR30050:SF2">
    <property type="entry name" value="CHROMOSOMAL REPLICATION INITIATOR PROTEIN DNAA"/>
    <property type="match status" value="1"/>
</dbReference>
<dbReference type="InterPro" id="IPR018312">
    <property type="entry name" value="Chromosome_initiator_DnaA_CS"/>
</dbReference>
<reference evidence="14 15" key="1">
    <citation type="submission" date="2011-10" db="EMBL/GenBank/DDBJ databases">
        <title>The Genome Sequence of Lachnospiraceae bacterium ACC2.</title>
        <authorList>
            <consortium name="The Broad Institute Genome Sequencing Platform"/>
            <person name="Earl A."/>
            <person name="Ward D."/>
            <person name="Feldgarden M."/>
            <person name="Gevers D."/>
            <person name="Sizova M."/>
            <person name="Hazen A."/>
            <person name="Epstein S."/>
            <person name="Young S.K."/>
            <person name="Zeng Q."/>
            <person name="Gargeya S."/>
            <person name="Fitzgerald M."/>
            <person name="Haas B."/>
            <person name="Abouelleil A."/>
            <person name="Alvarado L."/>
            <person name="Arachchi H.M."/>
            <person name="Berlin A."/>
            <person name="Brown A."/>
            <person name="Chapman S.B."/>
            <person name="Chen Z."/>
            <person name="Dunbar C."/>
            <person name="Freedman E."/>
            <person name="Gearin G."/>
            <person name="Goldberg J."/>
            <person name="Griggs A."/>
            <person name="Gujja S."/>
            <person name="Heiman D."/>
            <person name="Howarth C."/>
            <person name="Larson L."/>
            <person name="Lui A."/>
            <person name="MacDonald P.J.P."/>
            <person name="Montmayeur A."/>
            <person name="Murphy C."/>
            <person name="Neiman D."/>
            <person name="Pearson M."/>
            <person name="Priest M."/>
            <person name="Roberts A."/>
            <person name="Saif S."/>
            <person name="Shea T."/>
            <person name="Shenoy N."/>
            <person name="Sisk P."/>
            <person name="Stolte C."/>
            <person name="Sykes S."/>
            <person name="Wortman J."/>
            <person name="Nusbaum C."/>
            <person name="Birren B."/>
        </authorList>
    </citation>
    <scope>NUCLEOTIDE SEQUENCE [LARGE SCALE GENOMIC DNA]</scope>
    <source>
        <strain evidence="14 15">ACC2</strain>
    </source>
</reference>
<feature type="region of interest" description="Domain IV, binds dsDNA" evidence="8">
    <location>
        <begin position="343"/>
        <end position="464"/>
    </location>
</feature>
<keyword evidence="6 8" id="KW-0446">Lipid-binding</keyword>
<dbReference type="OrthoDB" id="9807019at2"/>
<evidence type="ECO:0000256" key="11">
    <source>
        <dbReference type="RuleBase" id="RU004227"/>
    </source>
</evidence>
<keyword evidence="2 8" id="KW-0963">Cytoplasm</keyword>
<dbReference type="GO" id="GO:0005886">
    <property type="term" value="C:plasma membrane"/>
    <property type="evidence" value="ECO:0007669"/>
    <property type="project" value="TreeGrafter"/>
</dbReference>
<keyword evidence="7 8" id="KW-0238">DNA-binding</keyword>
<dbReference type="Gene3D" id="1.10.1750.10">
    <property type="match status" value="1"/>
</dbReference>
<dbReference type="InterPro" id="IPR020591">
    <property type="entry name" value="Chromosome_initiator_DnaA-like"/>
</dbReference>